<evidence type="ECO:0000256" key="3">
    <source>
        <dbReference type="ARBA" id="ARBA00022692"/>
    </source>
</evidence>
<dbReference type="PANTHER" id="PTHR48423">
    <property type="entry name" value="INTERLEUKIN-27 RECEPTOR SUBUNIT ALPHA"/>
    <property type="match status" value="1"/>
</dbReference>
<dbReference type="RefSeq" id="XP_054836358.1">
    <property type="nucleotide sequence ID" value="XM_054980383.1"/>
</dbReference>
<keyword evidence="6 10" id="KW-1133">Transmembrane helix</keyword>
<dbReference type="GO" id="GO:0005886">
    <property type="term" value="C:plasma membrane"/>
    <property type="evidence" value="ECO:0007669"/>
    <property type="project" value="UniProtKB-ARBA"/>
</dbReference>
<evidence type="ECO:0000256" key="2">
    <source>
        <dbReference type="ARBA" id="ARBA00008921"/>
    </source>
</evidence>
<dbReference type="InterPro" id="IPR036116">
    <property type="entry name" value="FN3_sf"/>
</dbReference>
<dbReference type="CDD" id="cd00063">
    <property type="entry name" value="FN3"/>
    <property type="match status" value="1"/>
</dbReference>
<keyword evidence="8 13" id="KW-0675">Receptor</keyword>
<dbReference type="InterPro" id="IPR013783">
    <property type="entry name" value="Ig-like_fold"/>
</dbReference>
<keyword evidence="3 10" id="KW-0812">Transmembrane</keyword>
<dbReference type="Proteomes" id="UP001190640">
    <property type="component" value="Chromosome 5"/>
</dbReference>
<proteinExistence type="inferred from homology"/>
<dbReference type="Pfam" id="PF25552">
    <property type="entry name" value="LIFR_D4"/>
    <property type="match status" value="1"/>
</dbReference>
<evidence type="ECO:0000256" key="6">
    <source>
        <dbReference type="ARBA" id="ARBA00022989"/>
    </source>
</evidence>
<accession>A0AA97KZR9</accession>
<sequence>MNASATDVSHGSNVTLSCLKNRSILDPALDAHNIAILQNGSEVNSRYGHSVSAHVLMDTFGKQNFQCFSTGHVSRQLICGIYINVGIPPDQPKNLSCNPCERNGTINCTWTNGNYTYLNTVYELQITKGTTNETQILKMHSTCVSVDFGAKPDFESTYTVVVMASNKLGNAFSLPFRFKLLDIVKPHPPMDISVKFDGSDATNCTIFWQDQQDMQLFRIQQDTQLFRIRFKPINSNSWIMLENVTARRYKLYGLKPDTEYEFQVSCRFFPNKGLWSDWSKSVQTEAAGWSTGLASGHGSPLASGAWLLTDASPAAHVVPSPALPGDPCFQIRREHLKPNVCYHIHVFALYWNREGKAVPTTGDVSAKAPLTGPHINTTVRDGSILVFWTEIPEDQQPGCIVSYKIYVQQKSTSVDSEVYDIPKAAPQPFSVKNVRADAAYTLWMTTSPKARESPKGNERLGFTDEPGWAPILVLCIIGLAVSACCVVCARPQWYNKAVPDPANSSWAKKFTSVEDEPSVYSSQFLNNLGNLEEPETLQIEEVWIKRQSHGFEDVLLSERTEIMESHKWSPDIFQEENPTIDKLNHHPLINDTLDQHQLLFLYKKVASEEGNHGQVFSDYLVNPLEDTTVNYLPSTIVPPITNMAEDCSEGEFNLLAAFPRTFLPQIFSVGGKLTLDAIKMDCTSFTD</sequence>
<feature type="domain" description="Fibronectin type-III" evidence="11">
    <location>
        <begin position="369"/>
        <end position="466"/>
    </location>
</feature>
<evidence type="ECO:0000256" key="9">
    <source>
        <dbReference type="ARBA" id="ARBA00023180"/>
    </source>
</evidence>
<feature type="domain" description="Fibronectin type-III" evidence="11">
    <location>
        <begin position="188"/>
        <end position="287"/>
    </location>
</feature>
<feature type="transmembrane region" description="Helical" evidence="10">
    <location>
        <begin position="467"/>
        <end position="489"/>
    </location>
</feature>
<evidence type="ECO:0000256" key="4">
    <source>
        <dbReference type="ARBA" id="ARBA00022729"/>
    </source>
</evidence>
<dbReference type="CTD" id="3595"/>
<keyword evidence="7 10" id="KW-0472">Membrane</keyword>
<comment type="subcellular location">
    <subcellularLocation>
        <location evidence="1">Membrane</location>
        <topology evidence="1">Single-pass type I membrane protein</topology>
    </subcellularLocation>
</comment>
<dbReference type="AlphaFoldDB" id="A0AA97KZR9"/>
<dbReference type="PROSITE" id="PS50853">
    <property type="entry name" value="FN3"/>
    <property type="match status" value="2"/>
</dbReference>
<keyword evidence="5" id="KW-0677">Repeat</keyword>
<comment type="similarity">
    <text evidence="2">Belongs to the type I cytokine receptor family. Type 2 subfamily.</text>
</comment>
<protein>
    <submittedName>
        <fullName evidence="13">Interleukin-12 receptor subunit beta-2</fullName>
    </submittedName>
</protein>
<dbReference type="PANTHER" id="PTHR48423:SF1">
    <property type="entry name" value="INTERLEUKIN-27 RECEPTOR SUBUNIT ALPHA"/>
    <property type="match status" value="1"/>
</dbReference>
<organism evidence="12 13">
    <name type="scientific">Eublepharis macularius</name>
    <name type="common">Leopard gecko</name>
    <name type="synonym">Cyrtodactylus macularius</name>
    <dbReference type="NCBI Taxonomy" id="481883"/>
    <lineage>
        <taxon>Eukaryota</taxon>
        <taxon>Metazoa</taxon>
        <taxon>Chordata</taxon>
        <taxon>Craniata</taxon>
        <taxon>Vertebrata</taxon>
        <taxon>Euteleostomi</taxon>
        <taxon>Lepidosauria</taxon>
        <taxon>Squamata</taxon>
        <taxon>Bifurcata</taxon>
        <taxon>Gekkota</taxon>
        <taxon>Eublepharidae</taxon>
        <taxon>Eublepharinae</taxon>
        <taxon>Eublepharis</taxon>
    </lineage>
</organism>
<evidence type="ECO:0000256" key="7">
    <source>
        <dbReference type="ARBA" id="ARBA00023136"/>
    </source>
</evidence>
<evidence type="ECO:0000313" key="12">
    <source>
        <dbReference type="Proteomes" id="UP001190640"/>
    </source>
</evidence>
<dbReference type="InterPro" id="IPR003961">
    <property type="entry name" value="FN3_dom"/>
</dbReference>
<dbReference type="SUPFAM" id="SSF49265">
    <property type="entry name" value="Fibronectin type III"/>
    <property type="match status" value="3"/>
</dbReference>
<evidence type="ECO:0000256" key="1">
    <source>
        <dbReference type="ARBA" id="ARBA00004479"/>
    </source>
</evidence>
<dbReference type="Gene3D" id="2.60.40.10">
    <property type="entry name" value="Immunoglobulins"/>
    <property type="match status" value="3"/>
</dbReference>
<evidence type="ECO:0000256" key="8">
    <source>
        <dbReference type="ARBA" id="ARBA00023170"/>
    </source>
</evidence>
<evidence type="ECO:0000256" key="5">
    <source>
        <dbReference type="ARBA" id="ARBA00022737"/>
    </source>
</evidence>
<evidence type="ECO:0000313" key="13">
    <source>
        <dbReference type="RefSeq" id="XP_054836358.1"/>
    </source>
</evidence>
<evidence type="ECO:0000256" key="10">
    <source>
        <dbReference type="SAM" id="Phobius"/>
    </source>
</evidence>
<reference evidence="13" key="1">
    <citation type="submission" date="2025-08" db="UniProtKB">
        <authorList>
            <consortium name="RefSeq"/>
        </authorList>
    </citation>
    <scope>IDENTIFICATION</scope>
    <source>
        <tissue evidence="13">Blood</tissue>
    </source>
</reference>
<dbReference type="SMART" id="SM00060">
    <property type="entry name" value="FN3"/>
    <property type="match status" value="3"/>
</dbReference>
<dbReference type="GeneID" id="129330351"/>
<keyword evidence="9" id="KW-0325">Glycoprotein</keyword>
<gene>
    <name evidence="13" type="primary">IL12RB2</name>
</gene>
<dbReference type="InterPro" id="IPR052672">
    <property type="entry name" value="Type1_Cytokine_Rcpt_Type2"/>
</dbReference>
<dbReference type="KEGG" id="emc:129330351"/>
<evidence type="ECO:0000259" key="11">
    <source>
        <dbReference type="PROSITE" id="PS50853"/>
    </source>
</evidence>
<keyword evidence="12" id="KW-1185">Reference proteome</keyword>
<name>A0AA97KZR9_EUBMA</name>
<keyword evidence="4" id="KW-0732">Signal</keyword>